<comment type="caution">
    <text evidence="1">The sequence shown here is derived from an EMBL/GenBank/DDBJ whole genome shotgun (WGS) entry which is preliminary data.</text>
</comment>
<organism evidence="1 2">
    <name type="scientific">Halolactibacillus halophilus</name>
    <dbReference type="NCBI Taxonomy" id="306540"/>
    <lineage>
        <taxon>Bacteria</taxon>
        <taxon>Bacillati</taxon>
        <taxon>Bacillota</taxon>
        <taxon>Bacilli</taxon>
        <taxon>Bacillales</taxon>
        <taxon>Bacillaceae</taxon>
        <taxon>Halolactibacillus</taxon>
    </lineage>
</organism>
<proteinExistence type="predicted"/>
<protein>
    <recommendedName>
        <fullName evidence="3">Secreted protein</fullName>
    </recommendedName>
</protein>
<gene>
    <name evidence="1" type="ORF">HHA03_17730</name>
</gene>
<accession>A0ABQ0VM92</accession>
<evidence type="ECO:0000313" key="2">
    <source>
        <dbReference type="Proteomes" id="UP000321547"/>
    </source>
</evidence>
<dbReference type="EMBL" id="BJWI01000029">
    <property type="protein sequence ID" value="GEM02241.1"/>
    <property type="molecule type" value="Genomic_DNA"/>
</dbReference>
<name>A0ABQ0VM92_9BACI</name>
<keyword evidence="2" id="KW-1185">Reference proteome</keyword>
<evidence type="ECO:0000313" key="1">
    <source>
        <dbReference type="EMBL" id="GEM02241.1"/>
    </source>
</evidence>
<dbReference type="Proteomes" id="UP000321547">
    <property type="component" value="Unassembled WGS sequence"/>
</dbReference>
<reference evidence="1 2" key="1">
    <citation type="submission" date="2019-07" db="EMBL/GenBank/DDBJ databases">
        <title>Whole genome shotgun sequence of Halolactibacillus halophilus NBRC 100868.</title>
        <authorList>
            <person name="Hosoyama A."/>
            <person name="Uohara A."/>
            <person name="Ohji S."/>
            <person name="Ichikawa N."/>
        </authorList>
    </citation>
    <scope>NUCLEOTIDE SEQUENCE [LARGE SCALE GENOMIC DNA]</scope>
    <source>
        <strain evidence="1 2">NBRC 100868</strain>
    </source>
</reference>
<sequence length="65" mass="7304">MAYNFTFFPSVFLTFSSPKSTCICCPMGESSSALYEREDMTFGITYNSRNSFTYVLTVISPTSLN</sequence>
<evidence type="ECO:0008006" key="3">
    <source>
        <dbReference type="Google" id="ProtNLM"/>
    </source>
</evidence>